<evidence type="ECO:0000313" key="1">
    <source>
        <dbReference type="EMBL" id="KAF7814933.1"/>
    </source>
</evidence>
<name>A0A834T490_9FABA</name>
<organism evidence="1 2">
    <name type="scientific">Senna tora</name>
    <dbReference type="NCBI Taxonomy" id="362788"/>
    <lineage>
        <taxon>Eukaryota</taxon>
        <taxon>Viridiplantae</taxon>
        <taxon>Streptophyta</taxon>
        <taxon>Embryophyta</taxon>
        <taxon>Tracheophyta</taxon>
        <taxon>Spermatophyta</taxon>
        <taxon>Magnoliopsida</taxon>
        <taxon>eudicotyledons</taxon>
        <taxon>Gunneridae</taxon>
        <taxon>Pentapetalae</taxon>
        <taxon>rosids</taxon>
        <taxon>fabids</taxon>
        <taxon>Fabales</taxon>
        <taxon>Fabaceae</taxon>
        <taxon>Caesalpinioideae</taxon>
        <taxon>Cassia clade</taxon>
        <taxon>Senna</taxon>
    </lineage>
</organism>
<dbReference type="EMBL" id="JAAIUW010000009">
    <property type="protein sequence ID" value="KAF7814933.1"/>
    <property type="molecule type" value="Genomic_DNA"/>
</dbReference>
<proteinExistence type="predicted"/>
<dbReference type="AlphaFoldDB" id="A0A834T490"/>
<dbReference type="Proteomes" id="UP000634136">
    <property type="component" value="Unassembled WGS sequence"/>
</dbReference>
<protein>
    <submittedName>
        <fullName evidence="1">Uncharacterized protein</fullName>
    </submittedName>
</protein>
<evidence type="ECO:0000313" key="2">
    <source>
        <dbReference type="Proteomes" id="UP000634136"/>
    </source>
</evidence>
<reference evidence="1" key="1">
    <citation type="submission" date="2020-09" db="EMBL/GenBank/DDBJ databases">
        <title>Genome-Enabled Discovery of Anthraquinone Biosynthesis in Senna tora.</title>
        <authorList>
            <person name="Kang S.-H."/>
            <person name="Pandey R.P."/>
            <person name="Lee C.-M."/>
            <person name="Sim J.-S."/>
            <person name="Jeong J.-T."/>
            <person name="Choi B.-S."/>
            <person name="Jung M."/>
            <person name="Ginzburg D."/>
            <person name="Zhao K."/>
            <person name="Won S.Y."/>
            <person name="Oh T.-J."/>
            <person name="Yu Y."/>
            <person name="Kim N.-H."/>
            <person name="Lee O.R."/>
            <person name="Lee T.-H."/>
            <person name="Bashyal P."/>
            <person name="Kim T.-S."/>
            <person name="Lee W.-H."/>
            <person name="Kawkins C."/>
            <person name="Kim C.-K."/>
            <person name="Kim J.S."/>
            <person name="Ahn B.O."/>
            <person name="Rhee S.Y."/>
            <person name="Sohng J.K."/>
        </authorList>
    </citation>
    <scope>NUCLEOTIDE SEQUENCE</scope>
    <source>
        <tissue evidence="1">Leaf</tissue>
    </source>
</reference>
<sequence length="52" mass="6211">MVIYSLSNRGTRLWYCAKPNRERICLVSLSANRDFVSLLKVQILRWQRSKKI</sequence>
<keyword evidence="2" id="KW-1185">Reference proteome</keyword>
<gene>
    <name evidence="1" type="ORF">G2W53_028902</name>
</gene>
<comment type="caution">
    <text evidence="1">The sequence shown here is derived from an EMBL/GenBank/DDBJ whole genome shotgun (WGS) entry which is preliminary data.</text>
</comment>
<accession>A0A834T490</accession>